<reference evidence="2 3" key="1">
    <citation type="submission" date="2023-11" db="EMBL/GenBank/DDBJ databases">
        <title>Peredibacter starrii A3.12.</title>
        <authorList>
            <person name="Mitchell R.J."/>
        </authorList>
    </citation>
    <scope>NUCLEOTIDE SEQUENCE [LARGE SCALE GENOMIC DNA]</scope>
    <source>
        <strain evidence="2 3">A3.12</strain>
    </source>
</reference>
<name>A0AAX4HJQ6_9BACT</name>
<accession>A0AAX4HJQ6</accession>
<gene>
    <name evidence="2" type="ORF">SOO65_12215</name>
</gene>
<dbReference type="KEGG" id="psti:SOO65_12215"/>
<dbReference type="AlphaFoldDB" id="A0AAX4HJQ6"/>
<evidence type="ECO:0000313" key="2">
    <source>
        <dbReference type="EMBL" id="WPU63453.1"/>
    </source>
</evidence>
<sequence length="119" mass="13434">MKILFLVFTFLALMLTGHAQKQTSQYTCQASHKHSEVGFVMDIGATRTVNVGGWDLKISIERVNKMIEVSVSRAVNVLDATYRREAKRSYPTTARTLPVELVHDFGGKQDVFNVICFPR</sequence>
<dbReference type="EMBL" id="CP139487">
    <property type="protein sequence ID" value="WPU63453.1"/>
    <property type="molecule type" value="Genomic_DNA"/>
</dbReference>
<feature type="signal peptide" evidence="1">
    <location>
        <begin position="1"/>
        <end position="21"/>
    </location>
</feature>
<keyword evidence="3" id="KW-1185">Reference proteome</keyword>
<dbReference type="Proteomes" id="UP001324634">
    <property type="component" value="Chromosome"/>
</dbReference>
<evidence type="ECO:0000256" key="1">
    <source>
        <dbReference type="SAM" id="SignalP"/>
    </source>
</evidence>
<feature type="chain" id="PRO_5043556443" evidence="1">
    <location>
        <begin position="22"/>
        <end position="119"/>
    </location>
</feature>
<keyword evidence="1" id="KW-0732">Signal</keyword>
<evidence type="ECO:0000313" key="3">
    <source>
        <dbReference type="Proteomes" id="UP001324634"/>
    </source>
</evidence>
<proteinExistence type="predicted"/>
<organism evidence="2 3">
    <name type="scientific">Peredibacter starrii</name>
    <dbReference type="NCBI Taxonomy" id="28202"/>
    <lineage>
        <taxon>Bacteria</taxon>
        <taxon>Pseudomonadati</taxon>
        <taxon>Bdellovibrionota</taxon>
        <taxon>Bacteriovoracia</taxon>
        <taxon>Bacteriovoracales</taxon>
        <taxon>Bacteriovoracaceae</taxon>
        <taxon>Peredibacter</taxon>
    </lineage>
</organism>
<protein>
    <submittedName>
        <fullName evidence="2">Uncharacterized protein</fullName>
    </submittedName>
</protein>
<dbReference type="RefSeq" id="WP_321390186.1">
    <property type="nucleotide sequence ID" value="NZ_CP139487.1"/>
</dbReference>